<dbReference type="AlphaFoldDB" id="A0AAW1HN88"/>
<evidence type="ECO:0000256" key="2">
    <source>
        <dbReference type="PROSITE-ProRule" id="PRU00663"/>
    </source>
</evidence>
<reference evidence="4" key="1">
    <citation type="submission" date="2024-03" db="EMBL/GenBank/DDBJ databases">
        <title>WGS assembly of Saponaria officinalis var. Norfolk2.</title>
        <authorList>
            <person name="Jenkins J."/>
            <person name="Shu S."/>
            <person name="Grimwood J."/>
            <person name="Barry K."/>
            <person name="Goodstein D."/>
            <person name="Schmutz J."/>
            <person name="Leebens-Mack J."/>
            <person name="Osbourn A."/>
        </authorList>
    </citation>
    <scope>NUCLEOTIDE SEQUENCE [LARGE SCALE GENOMIC DNA]</scope>
    <source>
        <strain evidence="4">JIC</strain>
    </source>
</reference>
<proteinExistence type="predicted"/>
<name>A0AAW1HN88_SAPOF</name>
<evidence type="ECO:0000313" key="4">
    <source>
        <dbReference type="EMBL" id="KAK9677500.1"/>
    </source>
</evidence>
<dbReference type="EMBL" id="JBDFQZ010000011">
    <property type="protein sequence ID" value="KAK9677500.1"/>
    <property type="molecule type" value="Genomic_DNA"/>
</dbReference>
<keyword evidence="5" id="KW-1185">Reference proteome</keyword>
<dbReference type="PANTHER" id="PTHR33101">
    <property type="entry name" value="ROP GUANINE NUCLEOTIDE EXCHANGE FACTOR 1"/>
    <property type="match status" value="1"/>
</dbReference>
<keyword evidence="1 2" id="KW-0344">Guanine-nucleotide releasing factor</keyword>
<dbReference type="Proteomes" id="UP001443914">
    <property type="component" value="Unassembled WGS sequence"/>
</dbReference>
<dbReference type="InterPro" id="IPR005512">
    <property type="entry name" value="PRONE_dom"/>
</dbReference>
<evidence type="ECO:0000256" key="1">
    <source>
        <dbReference type="ARBA" id="ARBA00022658"/>
    </source>
</evidence>
<dbReference type="PANTHER" id="PTHR33101:SF6">
    <property type="entry name" value="ROP GUANINE NUCLEOTIDE EXCHANGE FACTOR 1"/>
    <property type="match status" value="1"/>
</dbReference>
<protein>
    <recommendedName>
        <fullName evidence="3">PRONE domain-containing protein</fullName>
    </recommendedName>
</protein>
<accession>A0AAW1HN88</accession>
<dbReference type="Pfam" id="PF03759">
    <property type="entry name" value="PRONE"/>
    <property type="match status" value="1"/>
</dbReference>
<sequence length="545" mass="60736">MSLSSCDDDVYDQHIHIVTDVSESETSTSSSLHYHTTSTTGKLTPSFVLPYVSGHDVVLWDDIHFKPDSELSEVEMMKERFAKLLLGEDMSGGGRGVCTALAISNAITNLAASVFGELWKLEPLPPQRKKMWCREMEWLLCVSDSIVDLVPSTQEFPGGGTFEVMATRPRADLYANLPALKKLEAMLLNILDGFKETEFWYVVREGDVTDPLKMAVCSDKSSVRQDDKWWLPCPRVPVNGLSDECGKMLRQCRDCINQILKAAMAINSSVISEMEVPDAYLESLPKNGKDCLGETIYRYITAEQFSPGCLLDCLDLSSEHLILEVANRVEAAVHVWTLKDQRRHGNHSRIKRSSLSGKVKGLVTDNEKNRILADRAETLLRSLKLRFPDLPQTVLDMTKIQLNKDVGQAILESYSRVMESLAFNIMARIEDVLSVDDTVKQSASESKSIFCKSGFDGLPIQKRMSPSPFSLQHSPYGSSFATPSFCLTPASTSPGRSFSTLTKLDLKLSDDLVTENVLSDEFERIWSHPGNLSARITSCDAPERD</sequence>
<dbReference type="GO" id="GO:0005085">
    <property type="term" value="F:guanyl-nucleotide exchange factor activity"/>
    <property type="evidence" value="ECO:0007669"/>
    <property type="project" value="UniProtKB-UniRule"/>
</dbReference>
<gene>
    <name evidence="4" type="ORF">RND81_11G147200</name>
</gene>
<dbReference type="InterPro" id="IPR038937">
    <property type="entry name" value="RopGEF"/>
</dbReference>
<dbReference type="FunFam" id="1.20.58.2010:FF:000001">
    <property type="entry name" value="Rop guanine nucleotide exchange factor 14"/>
    <property type="match status" value="1"/>
</dbReference>
<feature type="domain" description="PRONE" evidence="3">
    <location>
        <begin position="64"/>
        <end position="446"/>
    </location>
</feature>
<organism evidence="4 5">
    <name type="scientific">Saponaria officinalis</name>
    <name type="common">Common soapwort</name>
    <name type="synonym">Lychnis saponaria</name>
    <dbReference type="NCBI Taxonomy" id="3572"/>
    <lineage>
        <taxon>Eukaryota</taxon>
        <taxon>Viridiplantae</taxon>
        <taxon>Streptophyta</taxon>
        <taxon>Embryophyta</taxon>
        <taxon>Tracheophyta</taxon>
        <taxon>Spermatophyta</taxon>
        <taxon>Magnoliopsida</taxon>
        <taxon>eudicotyledons</taxon>
        <taxon>Gunneridae</taxon>
        <taxon>Pentapetalae</taxon>
        <taxon>Caryophyllales</taxon>
        <taxon>Caryophyllaceae</taxon>
        <taxon>Caryophylleae</taxon>
        <taxon>Saponaria</taxon>
    </lineage>
</organism>
<dbReference type="FunFam" id="1.20.58.2010:FF:000003">
    <property type="entry name" value="Rop guanine nucleotide exchange factor 14"/>
    <property type="match status" value="1"/>
</dbReference>
<evidence type="ECO:0000313" key="5">
    <source>
        <dbReference type="Proteomes" id="UP001443914"/>
    </source>
</evidence>
<dbReference type="Gene3D" id="1.20.58.2010">
    <property type="entry name" value="PRONE domain, subdomain 1"/>
    <property type="match status" value="2"/>
</dbReference>
<dbReference type="PROSITE" id="PS51334">
    <property type="entry name" value="PRONE"/>
    <property type="match status" value="1"/>
</dbReference>
<evidence type="ECO:0000259" key="3">
    <source>
        <dbReference type="PROSITE" id="PS51334"/>
    </source>
</evidence>
<comment type="caution">
    <text evidence="4">The sequence shown here is derived from an EMBL/GenBank/DDBJ whole genome shotgun (WGS) entry which is preliminary data.</text>
</comment>